<protein>
    <submittedName>
        <fullName evidence="2">GNAT family N-acetyltransferase</fullName>
    </submittedName>
</protein>
<reference evidence="2 3" key="1">
    <citation type="submission" date="2018-06" db="EMBL/GenBank/DDBJ databases">
        <title>The draft genome sequences of strains SCU63 and S1.</title>
        <authorList>
            <person name="Gan L."/>
        </authorList>
    </citation>
    <scope>NUCLEOTIDE SEQUENCE [LARGE SCALE GENOMIC DNA]</scope>
    <source>
        <strain evidence="2 3">SCU63</strain>
    </source>
</reference>
<keyword evidence="2" id="KW-0808">Transferase</keyword>
<dbReference type="Pfam" id="PF13302">
    <property type="entry name" value="Acetyltransf_3"/>
    <property type="match status" value="1"/>
</dbReference>
<evidence type="ECO:0000313" key="2">
    <source>
        <dbReference type="EMBL" id="RAZ81432.1"/>
    </source>
</evidence>
<evidence type="ECO:0000259" key="1">
    <source>
        <dbReference type="PROSITE" id="PS51186"/>
    </source>
</evidence>
<sequence length="179" mass="20948">MITLRYFEQADFKQLIDWVETPEFMLQWAGPSFVFPLNEFQLKEYMKDANKKDSSSYIYSVIDDETKKLVGHVSLSRIDRNNRSARIGRVILGDPNTKGKGLCCQMIQQVLKIAFDDLKLHRVTLGVFDFNKAAIACYEKAGFQKEGLMRDHQKFGDDYWSLWEMGILEDEWRKIAEDM</sequence>
<dbReference type="PROSITE" id="PS51186">
    <property type="entry name" value="GNAT"/>
    <property type="match status" value="1"/>
</dbReference>
<dbReference type="EMBL" id="QLZR01000001">
    <property type="protein sequence ID" value="RAZ81432.1"/>
    <property type="molecule type" value="Genomic_DNA"/>
</dbReference>
<dbReference type="RefSeq" id="WP_112221991.1">
    <property type="nucleotide sequence ID" value="NZ_CP196859.1"/>
</dbReference>
<dbReference type="PANTHER" id="PTHR43415">
    <property type="entry name" value="SPERMIDINE N(1)-ACETYLTRANSFERASE"/>
    <property type="match status" value="1"/>
</dbReference>
<evidence type="ECO:0000313" key="3">
    <source>
        <dbReference type="Proteomes" id="UP000251002"/>
    </source>
</evidence>
<dbReference type="InterPro" id="IPR016181">
    <property type="entry name" value="Acyl_CoA_acyltransferase"/>
</dbReference>
<keyword evidence="3" id="KW-1185">Reference proteome</keyword>
<dbReference type="InterPro" id="IPR000182">
    <property type="entry name" value="GNAT_dom"/>
</dbReference>
<dbReference type="GO" id="GO:0016747">
    <property type="term" value="F:acyltransferase activity, transferring groups other than amino-acyl groups"/>
    <property type="evidence" value="ECO:0007669"/>
    <property type="project" value="InterPro"/>
</dbReference>
<dbReference type="AlphaFoldDB" id="A0A365L7P0"/>
<organism evidence="2 3">
    <name type="scientific">Planococcus halotolerans</name>
    <dbReference type="NCBI Taxonomy" id="2233542"/>
    <lineage>
        <taxon>Bacteria</taxon>
        <taxon>Bacillati</taxon>
        <taxon>Bacillota</taxon>
        <taxon>Bacilli</taxon>
        <taxon>Bacillales</taxon>
        <taxon>Caryophanaceae</taxon>
        <taxon>Planococcus</taxon>
    </lineage>
</organism>
<gene>
    <name evidence="2" type="ORF">DP120_03905</name>
</gene>
<dbReference type="PANTHER" id="PTHR43415:SF5">
    <property type="entry name" value="ACETYLTRANSFERASE"/>
    <property type="match status" value="1"/>
</dbReference>
<dbReference type="Proteomes" id="UP000251002">
    <property type="component" value="Unassembled WGS sequence"/>
</dbReference>
<feature type="domain" description="N-acetyltransferase" evidence="1">
    <location>
        <begin position="2"/>
        <end position="166"/>
    </location>
</feature>
<dbReference type="SUPFAM" id="SSF55729">
    <property type="entry name" value="Acyl-CoA N-acyltransferases (Nat)"/>
    <property type="match status" value="1"/>
</dbReference>
<proteinExistence type="predicted"/>
<comment type="caution">
    <text evidence="2">The sequence shown here is derived from an EMBL/GenBank/DDBJ whole genome shotgun (WGS) entry which is preliminary data.</text>
</comment>
<dbReference type="Gene3D" id="3.40.630.30">
    <property type="match status" value="1"/>
</dbReference>
<name>A0A365L7P0_9BACL</name>
<accession>A0A365L7P0</accession>